<gene>
    <name evidence="1" type="ORF">EV182_000783</name>
</gene>
<dbReference type="Proteomes" id="UP001145114">
    <property type="component" value="Unassembled WGS sequence"/>
</dbReference>
<proteinExistence type="predicted"/>
<comment type="caution">
    <text evidence="1">The sequence shown here is derived from an EMBL/GenBank/DDBJ whole genome shotgun (WGS) entry which is preliminary data.</text>
</comment>
<protein>
    <submittedName>
        <fullName evidence="1">Uncharacterized protein</fullName>
    </submittedName>
</protein>
<sequence length="187" mass="21029">MGYRVLSVLALAAAGSAISEAVLYHFVYSTDKYKTLKDRVKRKEEELKQRQQVVGGNPTKRQQRIKVIEDQLNQARREAQALQFKSSLFAACVQMLMIYIISQIYTGIPVARLPFTPISFFQGITHRGLEGTDYTECSAVFLFIMTSLMTRSLLDKALNLSIPKGGSIVPEWASDPNKFLGDMSRSK</sequence>
<evidence type="ECO:0000313" key="1">
    <source>
        <dbReference type="EMBL" id="KAJ1680053.1"/>
    </source>
</evidence>
<dbReference type="EMBL" id="JAMZIH010000063">
    <property type="protein sequence ID" value="KAJ1680053.1"/>
    <property type="molecule type" value="Genomic_DNA"/>
</dbReference>
<evidence type="ECO:0000313" key="2">
    <source>
        <dbReference type="Proteomes" id="UP001145114"/>
    </source>
</evidence>
<name>A0ACC1HU21_9FUNG</name>
<accession>A0ACC1HU21</accession>
<keyword evidence="2" id="KW-1185">Reference proteome</keyword>
<organism evidence="1 2">
    <name type="scientific">Spiromyces aspiralis</name>
    <dbReference type="NCBI Taxonomy" id="68401"/>
    <lineage>
        <taxon>Eukaryota</taxon>
        <taxon>Fungi</taxon>
        <taxon>Fungi incertae sedis</taxon>
        <taxon>Zoopagomycota</taxon>
        <taxon>Kickxellomycotina</taxon>
        <taxon>Kickxellomycetes</taxon>
        <taxon>Kickxellales</taxon>
        <taxon>Kickxellaceae</taxon>
        <taxon>Spiromyces</taxon>
    </lineage>
</organism>
<reference evidence="1" key="1">
    <citation type="submission" date="2022-06" db="EMBL/GenBank/DDBJ databases">
        <title>Phylogenomic reconstructions and comparative analyses of Kickxellomycotina fungi.</title>
        <authorList>
            <person name="Reynolds N.K."/>
            <person name="Stajich J.E."/>
            <person name="Barry K."/>
            <person name="Grigoriev I.V."/>
            <person name="Crous P."/>
            <person name="Smith M.E."/>
        </authorList>
    </citation>
    <scope>NUCLEOTIDE SEQUENCE</scope>
    <source>
        <strain evidence="1">RSA 2271</strain>
    </source>
</reference>